<organism evidence="2 3">
    <name type="scientific">Tectimicrobiota bacterium</name>
    <dbReference type="NCBI Taxonomy" id="2528274"/>
    <lineage>
        <taxon>Bacteria</taxon>
        <taxon>Pseudomonadati</taxon>
        <taxon>Nitrospinota/Tectimicrobiota group</taxon>
        <taxon>Candidatus Tectimicrobiota</taxon>
    </lineage>
</organism>
<dbReference type="AlphaFoldDB" id="A0A937W4R0"/>
<reference evidence="2" key="1">
    <citation type="submission" date="2019-03" db="EMBL/GenBank/DDBJ databases">
        <title>Lake Tanganyika Metagenome-Assembled Genomes (MAGs).</title>
        <authorList>
            <person name="Tran P."/>
        </authorList>
    </citation>
    <scope>NUCLEOTIDE SEQUENCE</scope>
    <source>
        <strain evidence="2">K_DeepCast_65m_m2_066</strain>
    </source>
</reference>
<proteinExistence type="predicted"/>
<name>A0A937W4R0_UNCTE</name>
<protein>
    <recommendedName>
        <fullName evidence="1">Heparinase II/III-like C-terminal domain-containing protein</fullName>
    </recommendedName>
</protein>
<dbReference type="EMBL" id="VGLS01000974">
    <property type="protein sequence ID" value="MBM3226607.1"/>
    <property type="molecule type" value="Genomic_DNA"/>
</dbReference>
<evidence type="ECO:0000259" key="1">
    <source>
        <dbReference type="Pfam" id="PF07940"/>
    </source>
</evidence>
<feature type="non-terminal residue" evidence="2">
    <location>
        <position position="1"/>
    </location>
</feature>
<dbReference type="Pfam" id="PF07940">
    <property type="entry name" value="Hepar_II_III_C"/>
    <property type="match status" value="1"/>
</dbReference>
<evidence type="ECO:0000313" key="3">
    <source>
        <dbReference type="Proteomes" id="UP000712673"/>
    </source>
</evidence>
<dbReference type="GO" id="GO:0016829">
    <property type="term" value="F:lyase activity"/>
    <property type="evidence" value="ECO:0007669"/>
    <property type="project" value="InterPro"/>
</dbReference>
<comment type="caution">
    <text evidence="2">The sequence shown here is derived from an EMBL/GenBank/DDBJ whole genome shotgun (WGS) entry which is preliminary data.</text>
</comment>
<dbReference type="Proteomes" id="UP000712673">
    <property type="component" value="Unassembled WGS sequence"/>
</dbReference>
<feature type="domain" description="Heparinase II/III-like C-terminal" evidence="1">
    <location>
        <begin position="1"/>
        <end position="150"/>
    </location>
</feature>
<gene>
    <name evidence="2" type="ORF">FJZ47_22820</name>
</gene>
<accession>A0A937W4R0</accession>
<dbReference type="Gene3D" id="2.70.98.70">
    <property type="match status" value="1"/>
</dbReference>
<evidence type="ECO:0000313" key="2">
    <source>
        <dbReference type="EMBL" id="MBM3226607.1"/>
    </source>
</evidence>
<dbReference type="InterPro" id="IPR012480">
    <property type="entry name" value="Hepar_II_III_C"/>
</dbReference>
<sequence length="222" mass="25009">AYHNTVTVDDLDQMQRVSKFLWLPWLRGRVRTFSSSPAGWFAYWQGEHDGYQRCQPAVHHRRGIVRLGAEHWLILDALHSQGPHRYRLHWLFADRPHTWDAERGRLTLTFPEGEYAVQLTALTASATASLVRADACSPRGWRAPYYGVREPALSVAMTTTSDAVCFVTVFGPEPCQVEGDAPAFCLTTASWRVSIRLQPHPDASVLTEARVCGAYTDCIRIA</sequence>